<dbReference type="Proteomes" id="UP000824120">
    <property type="component" value="Chromosome 5"/>
</dbReference>
<keyword evidence="2" id="KW-1185">Reference proteome</keyword>
<organism evidence="1 2">
    <name type="scientific">Solanum commersonii</name>
    <name type="common">Commerson's wild potato</name>
    <name type="synonym">Commerson's nightshade</name>
    <dbReference type="NCBI Taxonomy" id="4109"/>
    <lineage>
        <taxon>Eukaryota</taxon>
        <taxon>Viridiplantae</taxon>
        <taxon>Streptophyta</taxon>
        <taxon>Embryophyta</taxon>
        <taxon>Tracheophyta</taxon>
        <taxon>Spermatophyta</taxon>
        <taxon>Magnoliopsida</taxon>
        <taxon>eudicotyledons</taxon>
        <taxon>Gunneridae</taxon>
        <taxon>Pentapetalae</taxon>
        <taxon>asterids</taxon>
        <taxon>lamiids</taxon>
        <taxon>Solanales</taxon>
        <taxon>Solanaceae</taxon>
        <taxon>Solanoideae</taxon>
        <taxon>Solaneae</taxon>
        <taxon>Solanum</taxon>
    </lineage>
</organism>
<gene>
    <name evidence="1" type="ORF">H5410_026134</name>
</gene>
<reference evidence="1 2" key="1">
    <citation type="submission" date="2020-09" db="EMBL/GenBank/DDBJ databases">
        <title>De no assembly of potato wild relative species, Solanum commersonii.</title>
        <authorList>
            <person name="Cho K."/>
        </authorList>
    </citation>
    <scope>NUCLEOTIDE SEQUENCE [LARGE SCALE GENOMIC DNA]</scope>
    <source>
        <strain evidence="1">LZ3.2</strain>
        <tissue evidence="1">Leaf</tissue>
    </source>
</reference>
<proteinExistence type="predicted"/>
<evidence type="ECO:0000313" key="1">
    <source>
        <dbReference type="EMBL" id="KAG5604642.1"/>
    </source>
</evidence>
<name>A0A9J5YW63_SOLCO</name>
<dbReference type="OrthoDB" id="1244840at2759"/>
<dbReference type="EMBL" id="JACXVP010000005">
    <property type="protein sequence ID" value="KAG5604642.1"/>
    <property type="molecule type" value="Genomic_DNA"/>
</dbReference>
<dbReference type="AlphaFoldDB" id="A0A9J5YW63"/>
<evidence type="ECO:0000313" key="2">
    <source>
        <dbReference type="Proteomes" id="UP000824120"/>
    </source>
</evidence>
<comment type="caution">
    <text evidence="1">The sequence shown here is derived from an EMBL/GenBank/DDBJ whole genome shotgun (WGS) entry which is preliminary data.</text>
</comment>
<protein>
    <submittedName>
        <fullName evidence="1">Uncharacterized protein</fullName>
    </submittedName>
</protein>
<accession>A0A9J5YW63</accession>
<sequence>MVFPFPRLKIAAGMGKKVSALKINMKKWYIQARYIYFDPLRPIFNFYQLKCKATTSRLLTKERMLHLNIHVDNEMCCLCRNQVMET</sequence>